<evidence type="ECO:0000259" key="1">
    <source>
        <dbReference type="PROSITE" id="PS51781"/>
    </source>
</evidence>
<dbReference type="Proteomes" id="UP001296993">
    <property type="component" value="Unassembled WGS sequence"/>
</dbReference>
<dbReference type="PROSITE" id="PS51781">
    <property type="entry name" value="SH3B"/>
    <property type="match status" value="1"/>
</dbReference>
<dbReference type="InterPro" id="IPR003709">
    <property type="entry name" value="VanY-like_core_dom"/>
</dbReference>
<accession>A0ABS4XHS5</accession>
<dbReference type="InterPro" id="IPR052179">
    <property type="entry name" value="DD-CPase-like"/>
</dbReference>
<dbReference type="PANTHER" id="PTHR34385:SF1">
    <property type="entry name" value="PEPTIDOGLYCAN L-ALANYL-D-GLUTAMATE ENDOPEPTIDASE CWLK"/>
    <property type="match status" value="1"/>
</dbReference>
<evidence type="ECO:0000313" key="2">
    <source>
        <dbReference type="EMBL" id="MBP2387985.1"/>
    </source>
</evidence>
<protein>
    <submittedName>
        <fullName evidence="2">LAS superfamily LD-carboxypeptidase LdcB</fullName>
    </submittedName>
</protein>
<dbReference type="SMART" id="SM00287">
    <property type="entry name" value="SH3b"/>
    <property type="match status" value="1"/>
</dbReference>
<dbReference type="Pfam" id="PF08239">
    <property type="entry name" value="SH3_3"/>
    <property type="match status" value="1"/>
</dbReference>
<dbReference type="PANTHER" id="PTHR34385">
    <property type="entry name" value="D-ALANYL-D-ALANINE CARBOXYPEPTIDASE"/>
    <property type="match status" value="1"/>
</dbReference>
<dbReference type="RefSeq" id="WP_210000679.1">
    <property type="nucleotide sequence ID" value="NZ_BAAAJY010000001.1"/>
</dbReference>
<feature type="domain" description="SH3b" evidence="1">
    <location>
        <begin position="23"/>
        <end position="87"/>
    </location>
</feature>
<comment type="caution">
    <text evidence="2">The sequence shown here is derived from an EMBL/GenBank/DDBJ whole genome shotgun (WGS) entry which is preliminary data.</text>
</comment>
<dbReference type="Gene3D" id="3.30.1380.10">
    <property type="match status" value="1"/>
</dbReference>
<sequence>MATDALQVESVAARAALPAALKSVNYNVITSSKVHLRKSNTNASASMGLIPRGTSVKATAVAVNGWYKVSYKGKRGYISNPYAKQAATSKGSSFETSAVLGKRNKLSADYKPRLGKLPNSKQKLRTDAATAFNELNAEAKGKGIRLKVVSGYRSYDSQKAELAKYTKLYGAQYARKVVALPGLSEHQTGLSVDLGASNGQCRERTCFAKTREGRWLAVNAPRYGFILRYPKGSEKVTGFNFEPWHYRYVGTSVAKTMKIKKIATLEQFNKMN</sequence>
<dbReference type="InterPro" id="IPR009045">
    <property type="entry name" value="Zn_M74/Hedgehog-like"/>
</dbReference>
<dbReference type="InterPro" id="IPR058193">
    <property type="entry name" value="VanY/YodJ_core_dom"/>
</dbReference>
<keyword evidence="3" id="KW-1185">Reference proteome</keyword>
<name>A0ABS4XHS5_9MICC</name>
<dbReference type="EMBL" id="JAGIOF010000001">
    <property type="protein sequence ID" value="MBP2387985.1"/>
    <property type="molecule type" value="Genomic_DNA"/>
</dbReference>
<organism evidence="2 3">
    <name type="scientific">Paeniglutamicibacter kerguelensis</name>
    <dbReference type="NCBI Taxonomy" id="254788"/>
    <lineage>
        <taxon>Bacteria</taxon>
        <taxon>Bacillati</taxon>
        <taxon>Actinomycetota</taxon>
        <taxon>Actinomycetes</taxon>
        <taxon>Micrococcales</taxon>
        <taxon>Micrococcaceae</taxon>
        <taxon>Paeniglutamicibacter</taxon>
    </lineage>
</organism>
<dbReference type="InterPro" id="IPR003646">
    <property type="entry name" value="SH3-like_bac-type"/>
</dbReference>
<gene>
    <name evidence="2" type="ORF">JOF47_003496</name>
</gene>
<proteinExistence type="predicted"/>
<evidence type="ECO:0000313" key="3">
    <source>
        <dbReference type="Proteomes" id="UP001296993"/>
    </source>
</evidence>
<reference evidence="2 3" key="1">
    <citation type="submission" date="2021-03" db="EMBL/GenBank/DDBJ databases">
        <title>Sequencing the genomes of 1000 actinobacteria strains.</title>
        <authorList>
            <person name="Klenk H.-P."/>
        </authorList>
    </citation>
    <scope>NUCLEOTIDE SEQUENCE [LARGE SCALE GENOMIC DNA]</scope>
    <source>
        <strain evidence="2 3">DSM 15797</strain>
    </source>
</reference>
<dbReference type="CDD" id="cd14852">
    <property type="entry name" value="LD-carboxypeptidase"/>
    <property type="match status" value="1"/>
</dbReference>
<dbReference type="SUPFAM" id="SSF55166">
    <property type="entry name" value="Hedgehog/DD-peptidase"/>
    <property type="match status" value="1"/>
</dbReference>
<dbReference type="Pfam" id="PF02557">
    <property type="entry name" value="VanY"/>
    <property type="match status" value="1"/>
</dbReference>
<dbReference type="Gene3D" id="2.30.30.40">
    <property type="entry name" value="SH3 Domains"/>
    <property type="match status" value="1"/>
</dbReference>